<proteinExistence type="predicted"/>
<dbReference type="EMBL" id="JAELUP010000042">
    <property type="protein sequence ID" value="MBJ6361743.1"/>
    <property type="molecule type" value="Genomic_DNA"/>
</dbReference>
<dbReference type="Pfam" id="PF14478">
    <property type="entry name" value="DUF4430"/>
    <property type="match status" value="1"/>
</dbReference>
<evidence type="ECO:0000259" key="2">
    <source>
        <dbReference type="PROSITE" id="PS51272"/>
    </source>
</evidence>
<evidence type="ECO:0000256" key="1">
    <source>
        <dbReference type="SAM" id="MobiDB-lite"/>
    </source>
</evidence>
<sequence length="314" mass="34811">MPESSVTLQNGDTPWSVLKRELDSRGISYRYTWSGKFNSVYVESIDGDGEFDHGAGSGWMYNVNGRFLDVGASQYELKENDKVQWRYTTNLGSDLGETSPTTNPQGEDKGGAIETPQVPTTPEKSEKIDLRNLYSDVGDIADWAISAVGEATEMRLVEGRGGAFYPKASMTRAEFTTILVGIIGLKADNGMEQKFSDFSDVTRSDWFYPHVNAAYQAGIIKGFPDGFHPNDKITREEMAVMVVRALSLQIKDQDTGLKDIPQVSAWAANEVRTVAALGMMSGWNNRFHPSGEVTREMATVVAMRAYYYMKGDSR</sequence>
<feature type="region of interest" description="Disordered" evidence="1">
    <location>
        <begin position="91"/>
        <end position="126"/>
    </location>
</feature>
<dbReference type="RefSeq" id="WP_199019296.1">
    <property type="nucleotide sequence ID" value="NZ_JAELUP010000042.1"/>
</dbReference>
<evidence type="ECO:0000313" key="4">
    <source>
        <dbReference type="Proteomes" id="UP000640274"/>
    </source>
</evidence>
<feature type="compositionally biased region" description="Polar residues" evidence="1">
    <location>
        <begin position="91"/>
        <end position="105"/>
    </location>
</feature>
<dbReference type="Proteomes" id="UP000640274">
    <property type="component" value="Unassembled WGS sequence"/>
</dbReference>
<reference evidence="3" key="1">
    <citation type="submission" date="2020-12" db="EMBL/GenBank/DDBJ databases">
        <authorList>
            <person name="Huq M.A."/>
        </authorList>
    </citation>
    <scope>NUCLEOTIDE SEQUENCE</scope>
    <source>
        <strain evidence="3">MAHUQ-46</strain>
    </source>
</reference>
<dbReference type="PANTHER" id="PTHR43308">
    <property type="entry name" value="OUTER MEMBRANE PROTEIN ALPHA-RELATED"/>
    <property type="match status" value="1"/>
</dbReference>
<dbReference type="InterPro" id="IPR051465">
    <property type="entry name" value="Cell_Envelope_Struct_Comp"/>
</dbReference>
<dbReference type="InterPro" id="IPR001119">
    <property type="entry name" value="SLH_dom"/>
</dbReference>
<dbReference type="PANTHER" id="PTHR43308:SF5">
    <property type="entry name" value="S-LAYER PROTEIN _ PEPTIDOGLYCAN ENDO-BETA-N-ACETYLGLUCOSAMINIDASE"/>
    <property type="match status" value="1"/>
</dbReference>
<evidence type="ECO:0000313" key="3">
    <source>
        <dbReference type="EMBL" id="MBJ6361743.1"/>
    </source>
</evidence>
<name>A0A934J567_9BACL</name>
<feature type="domain" description="SLH" evidence="2">
    <location>
        <begin position="257"/>
        <end position="314"/>
    </location>
</feature>
<gene>
    <name evidence="3" type="ORF">JFN88_10630</name>
</gene>
<dbReference type="PROSITE" id="PS51272">
    <property type="entry name" value="SLH"/>
    <property type="match status" value="3"/>
</dbReference>
<feature type="domain" description="SLH" evidence="2">
    <location>
        <begin position="131"/>
        <end position="193"/>
    </location>
</feature>
<dbReference type="AlphaFoldDB" id="A0A934J567"/>
<dbReference type="Pfam" id="PF00395">
    <property type="entry name" value="SLH"/>
    <property type="match status" value="3"/>
</dbReference>
<organism evidence="3 4">
    <name type="scientific">Paenibacillus roseus</name>
    <dbReference type="NCBI Taxonomy" id="2798579"/>
    <lineage>
        <taxon>Bacteria</taxon>
        <taxon>Bacillati</taxon>
        <taxon>Bacillota</taxon>
        <taxon>Bacilli</taxon>
        <taxon>Bacillales</taxon>
        <taxon>Paenibacillaceae</taxon>
        <taxon>Paenibacillus</taxon>
    </lineage>
</organism>
<comment type="caution">
    <text evidence="3">The sequence shown here is derived from an EMBL/GenBank/DDBJ whole genome shotgun (WGS) entry which is preliminary data.</text>
</comment>
<accession>A0A934J567</accession>
<protein>
    <submittedName>
        <fullName evidence="3">S-layer homology domain-containing protein</fullName>
    </submittedName>
</protein>
<keyword evidence="4" id="KW-1185">Reference proteome</keyword>
<dbReference type="Gene3D" id="2.170.130.30">
    <property type="match status" value="1"/>
</dbReference>
<dbReference type="InterPro" id="IPR027954">
    <property type="entry name" value="Transcobalamin-like_C"/>
</dbReference>
<feature type="domain" description="SLH" evidence="2">
    <location>
        <begin position="194"/>
        <end position="256"/>
    </location>
</feature>